<reference evidence="1 2" key="1">
    <citation type="submission" date="2014-08" db="EMBL/GenBank/DDBJ databases">
        <title>Genomic and Phenotypic Diversity of Colwellia psychrerythraea strains from Disparate Marine Basins.</title>
        <authorList>
            <person name="Techtmann S.M."/>
            <person name="Stelling S.C."/>
            <person name="Utturkar S.M."/>
            <person name="Alshibli N."/>
            <person name="Harris A."/>
            <person name="Brown S.D."/>
            <person name="Hazen T.C."/>
        </authorList>
    </citation>
    <scope>NUCLEOTIDE SEQUENCE [LARGE SCALE GENOMIC DNA]</scope>
    <source>
        <strain evidence="1 2">ND2E</strain>
    </source>
</reference>
<dbReference type="AlphaFoldDB" id="A0A099KEA8"/>
<proteinExistence type="predicted"/>
<name>A0A099KEA8_COLPS</name>
<evidence type="ECO:0000313" key="1">
    <source>
        <dbReference type="EMBL" id="KGJ88600.1"/>
    </source>
</evidence>
<gene>
    <name evidence="1" type="ORF">ND2E_3898</name>
</gene>
<dbReference type="OrthoDB" id="7061226at2"/>
<dbReference type="RefSeq" id="WP_033094900.1">
    <property type="nucleotide sequence ID" value="NZ_JQED01000045.1"/>
</dbReference>
<dbReference type="EMBL" id="JQED01000045">
    <property type="protein sequence ID" value="KGJ88600.1"/>
    <property type="molecule type" value="Genomic_DNA"/>
</dbReference>
<dbReference type="PATRIC" id="fig|28229.4.peg.3234"/>
<evidence type="ECO:0000313" key="2">
    <source>
        <dbReference type="Proteomes" id="UP000029843"/>
    </source>
</evidence>
<comment type="caution">
    <text evidence="1">The sequence shown here is derived from an EMBL/GenBank/DDBJ whole genome shotgun (WGS) entry which is preliminary data.</text>
</comment>
<dbReference type="Proteomes" id="UP000029843">
    <property type="component" value="Unassembled WGS sequence"/>
</dbReference>
<accession>A0A099KEA8</accession>
<protein>
    <submittedName>
        <fullName evidence="1">Uncharacterized protein</fullName>
    </submittedName>
</protein>
<organism evidence="1 2">
    <name type="scientific">Colwellia psychrerythraea</name>
    <name type="common">Vibrio psychroerythus</name>
    <dbReference type="NCBI Taxonomy" id="28229"/>
    <lineage>
        <taxon>Bacteria</taxon>
        <taxon>Pseudomonadati</taxon>
        <taxon>Pseudomonadota</taxon>
        <taxon>Gammaproteobacteria</taxon>
        <taxon>Alteromonadales</taxon>
        <taxon>Colwelliaceae</taxon>
        <taxon>Colwellia</taxon>
    </lineage>
</organism>
<sequence length="176" mass="19337" precursor="true">MSLCRVCGHPIPKKAQKCIQCGEFQSLGYRWLSSSMLNSLIALVPISTLAFTFIYDKLETKESDLQFTLVACASKQVELFASNLGNSAAIFTRAEFTTNHENPQPLQMQLSAENKLIGGGETRSILLTTEDSKSPGGLATYSARQQPKCIVQVRLYSISFNQKSSFSDVICPCPKS</sequence>